<dbReference type="EMBL" id="JAGSXJ010000005">
    <property type="protein sequence ID" value="KAH6691753.1"/>
    <property type="molecule type" value="Genomic_DNA"/>
</dbReference>
<dbReference type="OrthoDB" id="6512771at2759"/>
<dbReference type="GO" id="GO:0000122">
    <property type="term" value="P:negative regulation of transcription by RNA polymerase II"/>
    <property type="evidence" value="ECO:0007669"/>
    <property type="project" value="TreeGrafter"/>
</dbReference>
<dbReference type="AlphaFoldDB" id="A0A9P8VGS8"/>
<feature type="compositionally biased region" description="Polar residues" evidence="10">
    <location>
        <begin position="136"/>
        <end position="148"/>
    </location>
</feature>
<dbReference type="InterPro" id="IPR001374">
    <property type="entry name" value="R3H_dom"/>
</dbReference>
<evidence type="ECO:0000256" key="7">
    <source>
        <dbReference type="ARBA" id="ARBA00023015"/>
    </source>
</evidence>
<comment type="caution">
    <text evidence="12">The sequence shown here is derived from an EMBL/GenBank/DDBJ whole genome shotgun (WGS) entry which is preliminary data.</text>
</comment>
<dbReference type="SMART" id="SM00393">
    <property type="entry name" value="R3H"/>
    <property type="match status" value="1"/>
</dbReference>
<dbReference type="SMART" id="SM00438">
    <property type="entry name" value="ZnF_NFX"/>
    <property type="match status" value="8"/>
</dbReference>
<keyword evidence="7" id="KW-0805">Transcription regulation</keyword>
<dbReference type="GO" id="GO:0000977">
    <property type="term" value="F:RNA polymerase II transcription regulatory region sequence-specific DNA binding"/>
    <property type="evidence" value="ECO:0007669"/>
    <property type="project" value="TreeGrafter"/>
</dbReference>
<keyword evidence="3" id="KW-0479">Metal-binding</keyword>
<proteinExistence type="inferred from homology"/>
<dbReference type="Gene3D" id="3.30.1370.50">
    <property type="entry name" value="R3H-like domain"/>
    <property type="match status" value="1"/>
</dbReference>
<keyword evidence="13" id="KW-1185">Reference proteome</keyword>
<evidence type="ECO:0000256" key="9">
    <source>
        <dbReference type="ARBA" id="ARBA00023242"/>
    </source>
</evidence>
<evidence type="ECO:0000256" key="10">
    <source>
        <dbReference type="SAM" id="MobiDB-lite"/>
    </source>
</evidence>
<reference evidence="12" key="1">
    <citation type="journal article" date="2021" name="Nat. Commun.">
        <title>Genetic determinants of endophytism in the Arabidopsis root mycobiome.</title>
        <authorList>
            <person name="Mesny F."/>
            <person name="Miyauchi S."/>
            <person name="Thiergart T."/>
            <person name="Pickel B."/>
            <person name="Atanasova L."/>
            <person name="Karlsson M."/>
            <person name="Huettel B."/>
            <person name="Barry K.W."/>
            <person name="Haridas S."/>
            <person name="Chen C."/>
            <person name="Bauer D."/>
            <person name="Andreopoulos W."/>
            <person name="Pangilinan J."/>
            <person name="LaButti K."/>
            <person name="Riley R."/>
            <person name="Lipzen A."/>
            <person name="Clum A."/>
            <person name="Drula E."/>
            <person name="Henrissat B."/>
            <person name="Kohler A."/>
            <person name="Grigoriev I.V."/>
            <person name="Martin F.M."/>
            <person name="Hacquard S."/>
        </authorList>
    </citation>
    <scope>NUCLEOTIDE SEQUENCE</scope>
    <source>
        <strain evidence="12">MPI-SDFR-AT-0117</strain>
    </source>
</reference>
<comment type="subcellular location">
    <subcellularLocation>
        <location evidence="1">Nucleus</location>
    </subcellularLocation>
</comment>
<evidence type="ECO:0000256" key="8">
    <source>
        <dbReference type="ARBA" id="ARBA00023163"/>
    </source>
</evidence>
<dbReference type="InterPro" id="IPR000967">
    <property type="entry name" value="Znf_NFX1"/>
</dbReference>
<dbReference type="CDD" id="cd06008">
    <property type="entry name" value="NF-X1-zinc-finger"/>
    <property type="match status" value="4"/>
</dbReference>
<feature type="compositionally biased region" description="Basic residues" evidence="10">
    <location>
        <begin position="25"/>
        <end position="39"/>
    </location>
</feature>
<dbReference type="Pfam" id="PF01422">
    <property type="entry name" value="zf-NF-X1"/>
    <property type="match status" value="7"/>
</dbReference>
<keyword evidence="5" id="KW-0863">Zinc-finger</keyword>
<feature type="region of interest" description="Disordered" evidence="10">
    <location>
        <begin position="1087"/>
        <end position="1106"/>
    </location>
</feature>
<accession>A0A9P8VGS8</accession>
<evidence type="ECO:0000256" key="1">
    <source>
        <dbReference type="ARBA" id="ARBA00004123"/>
    </source>
</evidence>
<evidence type="ECO:0000256" key="6">
    <source>
        <dbReference type="ARBA" id="ARBA00022833"/>
    </source>
</evidence>
<feature type="region of interest" description="Disordered" evidence="10">
    <location>
        <begin position="1"/>
        <end position="191"/>
    </location>
</feature>
<dbReference type="FunFam" id="3.30.1370.50:FF:000006">
    <property type="entry name" value="NF-X1 finger transcription factor"/>
    <property type="match status" value="1"/>
</dbReference>
<dbReference type="GO" id="GO:0005634">
    <property type="term" value="C:nucleus"/>
    <property type="evidence" value="ECO:0007669"/>
    <property type="project" value="UniProtKB-SubCell"/>
</dbReference>
<dbReference type="InterPro" id="IPR036867">
    <property type="entry name" value="R3H_dom_sf"/>
</dbReference>
<feature type="compositionally biased region" description="Low complexity" evidence="10">
    <location>
        <begin position="116"/>
        <end position="127"/>
    </location>
</feature>
<keyword evidence="8" id="KW-0804">Transcription</keyword>
<name>A0A9P8VGS8_9PEZI</name>
<dbReference type="PANTHER" id="PTHR12360:SF12">
    <property type="entry name" value="TRANSCRIPTIONAL REPRESSOR NF-X1"/>
    <property type="match status" value="1"/>
</dbReference>
<dbReference type="SUPFAM" id="SSF82708">
    <property type="entry name" value="R3H domain"/>
    <property type="match status" value="1"/>
</dbReference>
<organism evidence="12 13">
    <name type="scientific">Plectosphaerella plurivora</name>
    <dbReference type="NCBI Taxonomy" id="936078"/>
    <lineage>
        <taxon>Eukaryota</taxon>
        <taxon>Fungi</taxon>
        <taxon>Dikarya</taxon>
        <taxon>Ascomycota</taxon>
        <taxon>Pezizomycotina</taxon>
        <taxon>Sordariomycetes</taxon>
        <taxon>Hypocreomycetidae</taxon>
        <taxon>Glomerellales</taxon>
        <taxon>Plectosphaerellaceae</taxon>
        <taxon>Plectosphaerella</taxon>
    </lineage>
</organism>
<dbReference type="PROSITE" id="PS51061">
    <property type="entry name" value="R3H"/>
    <property type="match status" value="1"/>
</dbReference>
<dbReference type="PANTHER" id="PTHR12360">
    <property type="entry name" value="NUCLEAR TRANSCRIPTION FACTOR, X-BOX BINDING 1 NFX1"/>
    <property type="match status" value="1"/>
</dbReference>
<keyword evidence="4" id="KW-0677">Repeat</keyword>
<sequence length="1141" mass="123111">MASAEGAQTAPVASNESRGEQSNGRARRNRPRGSRRGGRRGGGGGGAGTENAGTETSQATPSTSASAPAPSPATAPATDAGARPEAAPTPSSSSGRGRGRGRGGNRGRGGGRGGRADPAVRGGAVAGSRRMFGGHLTSQQTDEPSSSGGLRADTPDFVPGQPIAQQPRQTPKPQAPKYPLAPKSTAPDLPTRIHQDIANGQYECVICSSEVLRPSRVWSCTTCWTVVHLHCVKKWHKSQLEKQGRPDDEEAQQPKTWRCPGCNSGLTEEPSTYHCWCGKDINPTSISSRSPHSCGQTCTKPRATCPHPCYSECHAGPCPPCELMGPTQPCFCGKQDVTKRCIDTDYDNGWSCQQVCGDLLPCGEHTCERPCHPGLCGGCEVPITSRCYCGRVQKDIPCDLRGDVLQSFNYGQVVSSSSSDDNVPLGQPFDCSFECDSPCGRKYDCGEHACEKSCHPQDESEAHCPLSPDVILTCPCGKTPLDSLMDQPRQSCQDEIPHCKEMCDKTMACGHHCQQTCHVGPCPPCFQSMNVACRCGRTSNKTLCHGANVAAPMCMRVCQAQLNCGRHQCLEHCCAGEKKAMERQAAAKKRNHGPVSDDIEAEHICIRVCGRTLKCGSHQCHQICHRGPCPSCLEAVFEEISCRCGRTVLQPPQPCGTRPPECRFDCTERPACGHPAVKHNCHDAETPCPKCPFLVEKPCVCGKKMLKNQPCWFEEVRCGLPCGARLKCGAHACQKSCHRPGQCEDADTKCTQPCGKPRRSCGHADQDACHAPYPCKEEKPCQSRTFITCACQHRKKEIKCLATRANPDPERETLKCDDECLRLQRNQRLAAALNIDPATHTDDHVPYAEATLRYARDHMRWAETQERELRVFASDGAEKRLRLRPMPAPQRAFIHHLADDFGLDTESQDPEPHRHVSVFKTPRFVSAPNKTLAQCVRIRNAQAASAARVGASSAEAALRALPAYNALLVSGPRFALTIEELEAALAADFSAHKNLSYTTSFLPSDEVLIRAAPVTSWGSSAAAVESALSTLRPVVARTVVREGLANAVALVHADADLNILRREASGEAKTGGAGGGWNDVVGRAAKTRAQPAAAREETRPARGGFVSFSKAPRKKLVEDVDEDWEAAAATLDDDTSKLELN</sequence>
<dbReference type="Proteomes" id="UP000770015">
    <property type="component" value="Unassembled WGS sequence"/>
</dbReference>
<evidence type="ECO:0000256" key="3">
    <source>
        <dbReference type="ARBA" id="ARBA00022723"/>
    </source>
</evidence>
<evidence type="ECO:0000256" key="5">
    <source>
        <dbReference type="ARBA" id="ARBA00022771"/>
    </source>
</evidence>
<keyword evidence="9" id="KW-0539">Nucleus</keyword>
<keyword evidence="6" id="KW-0862">Zinc</keyword>
<dbReference type="InterPro" id="IPR034078">
    <property type="entry name" value="NFX1_fam"/>
</dbReference>
<feature type="domain" description="R3H" evidence="11">
    <location>
        <begin position="859"/>
        <end position="922"/>
    </location>
</feature>
<evidence type="ECO:0000256" key="4">
    <source>
        <dbReference type="ARBA" id="ARBA00022737"/>
    </source>
</evidence>
<feature type="compositionally biased region" description="Low complexity" evidence="10">
    <location>
        <begin position="49"/>
        <end position="78"/>
    </location>
</feature>
<dbReference type="CDD" id="cd16492">
    <property type="entry name" value="RING-CH-C4HC3_NFX1-like"/>
    <property type="match status" value="1"/>
</dbReference>
<evidence type="ECO:0000313" key="13">
    <source>
        <dbReference type="Proteomes" id="UP000770015"/>
    </source>
</evidence>
<evidence type="ECO:0000259" key="11">
    <source>
        <dbReference type="PROSITE" id="PS51061"/>
    </source>
</evidence>
<dbReference type="GO" id="GO:0008270">
    <property type="term" value="F:zinc ion binding"/>
    <property type="evidence" value="ECO:0007669"/>
    <property type="project" value="UniProtKB-KW"/>
</dbReference>
<comment type="similarity">
    <text evidence="2">Belongs to the NFX1 family.</text>
</comment>
<dbReference type="GO" id="GO:0000981">
    <property type="term" value="F:DNA-binding transcription factor activity, RNA polymerase II-specific"/>
    <property type="evidence" value="ECO:0007669"/>
    <property type="project" value="TreeGrafter"/>
</dbReference>
<evidence type="ECO:0000256" key="2">
    <source>
        <dbReference type="ARBA" id="ARBA00007269"/>
    </source>
</evidence>
<gene>
    <name evidence="12" type="ORF">F5X68DRAFT_149865</name>
</gene>
<protein>
    <submittedName>
        <fullName evidence="12">NF-X1 type zinc finger protein</fullName>
    </submittedName>
</protein>
<dbReference type="Pfam" id="PF01424">
    <property type="entry name" value="R3H"/>
    <property type="match status" value="1"/>
</dbReference>
<evidence type="ECO:0000313" key="12">
    <source>
        <dbReference type="EMBL" id="KAH6691753.1"/>
    </source>
</evidence>
<feature type="compositionally biased region" description="Polar residues" evidence="10">
    <location>
        <begin position="163"/>
        <end position="172"/>
    </location>
</feature>